<protein>
    <submittedName>
        <fullName evidence="3">Energy transducer TonB</fullName>
    </submittedName>
</protein>
<evidence type="ECO:0000313" key="4">
    <source>
        <dbReference type="Proteomes" id="UP000712080"/>
    </source>
</evidence>
<dbReference type="RefSeq" id="WP_169527384.1">
    <property type="nucleotide sequence ID" value="NZ_JAAMPU010000105.1"/>
</dbReference>
<proteinExistence type="predicted"/>
<dbReference type="GO" id="GO:0055085">
    <property type="term" value="P:transmembrane transport"/>
    <property type="evidence" value="ECO:0007669"/>
    <property type="project" value="InterPro"/>
</dbReference>
<dbReference type="SUPFAM" id="SSF74653">
    <property type="entry name" value="TolA/TonB C-terminal domain"/>
    <property type="match status" value="1"/>
</dbReference>
<dbReference type="PANTHER" id="PTHR33446">
    <property type="entry name" value="PROTEIN TONB-RELATED"/>
    <property type="match status" value="1"/>
</dbReference>
<dbReference type="Gene3D" id="3.30.1150.10">
    <property type="match status" value="1"/>
</dbReference>
<keyword evidence="1" id="KW-0732">Signal</keyword>
<dbReference type="Proteomes" id="UP000712080">
    <property type="component" value="Unassembled WGS sequence"/>
</dbReference>
<dbReference type="PANTHER" id="PTHR33446:SF2">
    <property type="entry name" value="PROTEIN TONB"/>
    <property type="match status" value="1"/>
</dbReference>
<keyword evidence="4" id="KW-1185">Reference proteome</keyword>
<dbReference type="InterPro" id="IPR051045">
    <property type="entry name" value="TonB-dependent_transducer"/>
</dbReference>
<accession>A0A972JFS0</accession>
<sequence>MKKFLVICFTAFSFCAYSQQKVVMDSIYNAQDVDIKPEFKDGTINFYKFVGKNFRTPEEDKAQGKVVLDFIVESDGAISDIKVTDGVGYGAGEEAVRVMKLSPPWIPAMKNGKPVRCRFKMPITIQHGD</sequence>
<dbReference type="AlphaFoldDB" id="A0A972JFS0"/>
<evidence type="ECO:0000259" key="2">
    <source>
        <dbReference type="Pfam" id="PF03544"/>
    </source>
</evidence>
<evidence type="ECO:0000256" key="1">
    <source>
        <dbReference type="SAM" id="SignalP"/>
    </source>
</evidence>
<gene>
    <name evidence="3" type="ORF">G6047_09545</name>
</gene>
<name>A0A972JFS0_9FLAO</name>
<dbReference type="EMBL" id="JAAMPU010000105">
    <property type="protein sequence ID" value="NMH28274.1"/>
    <property type="molecule type" value="Genomic_DNA"/>
</dbReference>
<dbReference type="Pfam" id="PF03544">
    <property type="entry name" value="TonB_C"/>
    <property type="match status" value="1"/>
</dbReference>
<feature type="domain" description="TonB C-terminal" evidence="2">
    <location>
        <begin position="61"/>
        <end position="123"/>
    </location>
</feature>
<organism evidence="3 4">
    <name type="scientific">Flavobacterium silvaticum</name>
    <dbReference type="NCBI Taxonomy" id="1852020"/>
    <lineage>
        <taxon>Bacteria</taxon>
        <taxon>Pseudomonadati</taxon>
        <taxon>Bacteroidota</taxon>
        <taxon>Flavobacteriia</taxon>
        <taxon>Flavobacteriales</taxon>
        <taxon>Flavobacteriaceae</taxon>
        <taxon>Flavobacterium</taxon>
    </lineage>
</organism>
<reference evidence="3" key="1">
    <citation type="submission" date="2020-02" db="EMBL/GenBank/DDBJ databases">
        <title>Flavobacterium sp. genome.</title>
        <authorList>
            <person name="Jung H.S."/>
            <person name="Baek J.H."/>
            <person name="Jeon C.O."/>
        </authorList>
    </citation>
    <scope>NUCLEOTIDE SEQUENCE</scope>
    <source>
        <strain evidence="3">SE-s28</strain>
    </source>
</reference>
<dbReference type="GO" id="GO:0031992">
    <property type="term" value="F:energy transducer activity"/>
    <property type="evidence" value="ECO:0007669"/>
    <property type="project" value="TreeGrafter"/>
</dbReference>
<dbReference type="InterPro" id="IPR037682">
    <property type="entry name" value="TonB_C"/>
</dbReference>
<dbReference type="GO" id="GO:0098797">
    <property type="term" value="C:plasma membrane protein complex"/>
    <property type="evidence" value="ECO:0007669"/>
    <property type="project" value="TreeGrafter"/>
</dbReference>
<comment type="caution">
    <text evidence="3">The sequence shown here is derived from an EMBL/GenBank/DDBJ whole genome shotgun (WGS) entry which is preliminary data.</text>
</comment>
<feature type="chain" id="PRO_5038122276" evidence="1">
    <location>
        <begin position="19"/>
        <end position="129"/>
    </location>
</feature>
<evidence type="ECO:0000313" key="3">
    <source>
        <dbReference type="EMBL" id="NMH28274.1"/>
    </source>
</evidence>
<feature type="signal peptide" evidence="1">
    <location>
        <begin position="1"/>
        <end position="18"/>
    </location>
</feature>